<dbReference type="NCBIfam" id="TIGR00360">
    <property type="entry name" value="ComEC_N-term"/>
    <property type="match status" value="1"/>
</dbReference>
<feature type="compositionally biased region" description="Gly residues" evidence="6">
    <location>
        <begin position="643"/>
        <end position="653"/>
    </location>
</feature>
<evidence type="ECO:0000256" key="2">
    <source>
        <dbReference type="ARBA" id="ARBA00022475"/>
    </source>
</evidence>
<dbReference type="SUPFAM" id="SSF56281">
    <property type="entry name" value="Metallo-hydrolase/oxidoreductase"/>
    <property type="match status" value="1"/>
</dbReference>
<comment type="subcellular location">
    <subcellularLocation>
        <location evidence="1">Cell membrane</location>
        <topology evidence="1">Multi-pass membrane protein</topology>
    </subcellularLocation>
</comment>
<dbReference type="Proteomes" id="UP000270261">
    <property type="component" value="Unassembled WGS sequence"/>
</dbReference>
<evidence type="ECO:0000256" key="1">
    <source>
        <dbReference type="ARBA" id="ARBA00004651"/>
    </source>
</evidence>
<feature type="transmembrane region" description="Helical" evidence="7">
    <location>
        <begin position="823"/>
        <end position="843"/>
    </location>
</feature>
<accession>A0A3R8MSG3</accession>
<dbReference type="InterPro" id="IPR036866">
    <property type="entry name" value="RibonucZ/Hydroxyglut_hydro"/>
</dbReference>
<keyword evidence="4 7" id="KW-1133">Transmembrane helix</keyword>
<comment type="caution">
    <text evidence="11">The sequence shown here is derived from an EMBL/GenBank/DDBJ whole genome shotgun (WGS) entry which is preliminary data.</text>
</comment>
<feature type="transmembrane region" description="Helical" evidence="7">
    <location>
        <begin position="521"/>
        <end position="539"/>
    </location>
</feature>
<feature type="transmembrane region" description="Helical" evidence="7">
    <location>
        <begin position="40"/>
        <end position="63"/>
    </location>
</feature>
<dbReference type="InterPro" id="IPR035681">
    <property type="entry name" value="ComA-like_MBL"/>
</dbReference>
<dbReference type="Pfam" id="PF00753">
    <property type="entry name" value="Lactamase_B"/>
    <property type="match status" value="1"/>
</dbReference>
<dbReference type="InterPro" id="IPR052159">
    <property type="entry name" value="Competence_DNA_uptake"/>
</dbReference>
<dbReference type="CDD" id="cd07731">
    <property type="entry name" value="ComA-like_MBL-fold"/>
    <property type="match status" value="1"/>
</dbReference>
<dbReference type="EMBL" id="RRUE01000001">
    <property type="protein sequence ID" value="RRN45429.1"/>
    <property type="molecule type" value="Genomic_DNA"/>
</dbReference>
<gene>
    <name evidence="11" type="ORF">EHV23_04310</name>
</gene>
<feature type="region of interest" description="Disordered" evidence="6">
    <location>
        <begin position="266"/>
        <end position="306"/>
    </location>
</feature>
<evidence type="ECO:0000259" key="9">
    <source>
        <dbReference type="Pfam" id="PF03772"/>
    </source>
</evidence>
<feature type="domain" description="Metallo-beta-lactamase" evidence="8">
    <location>
        <begin position="880"/>
        <end position="1069"/>
    </location>
</feature>
<keyword evidence="5 7" id="KW-0472">Membrane</keyword>
<evidence type="ECO:0000256" key="5">
    <source>
        <dbReference type="ARBA" id="ARBA00023136"/>
    </source>
</evidence>
<feature type="compositionally biased region" description="Basic and acidic residues" evidence="6">
    <location>
        <begin position="661"/>
        <end position="674"/>
    </location>
</feature>
<dbReference type="PANTHER" id="PTHR30619:SF1">
    <property type="entry name" value="RECOMBINATION PROTEIN 2"/>
    <property type="match status" value="1"/>
</dbReference>
<feature type="domain" description="ComEC/Rec2-related protein" evidence="9">
    <location>
        <begin position="727"/>
        <end position="843"/>
    </location>
</feature>
<reference evidence="11 12" key="1">
    <citation type="submission" date="2018-11" db="EMBL/GenBank/DDBJ databases">
        <title>Genome sequencing of Lautropia sp. KCOM 2505 (= ChDC F240).</title>
        <authorList>
            <person name="Kook J.-K."/>
            <person name="Park S.-N."/>
            <person name="Lim Y.K."/>
        </authorList>
    </citation>
    <scope>NUCLEOTIDE SEQUENCE [LARGE SCALE GENOMIC DNA]</scope>
    <source>
        <strain evidence="11 12">KCOM 2505</strain>
    </source>
</reference>
<keyword evidence="3 7" id="KW-0812">Transmembrane</keyword>
<dbReference type="AlphaFoldDB" id="A0A3R8MSG3"/>
<protein>
    <submittedName>
        <fullName evidence="11">DUF4131 domain-containing protein</fullName>
    </submittedName>
</protein>
<dbReference type="GO" id="GO:0005886">
    <property type="term" value="C:plasma membrane"/>
    <property type="evidence" value="ECO:0007669"/>
    <property type="project" value="UniProtKB-SubCell"/>
</dbReference>
<evidence type="ECO:0000259" key="8">
    <source>
        <dbReference type="Pfam" id="PF00753"/>
    </source>
</evidence>
<dbReference type="Pfam" id="PF13567">
    <property type="entry name" value="DUF4131"/>
    <property type="match status" value="1"/>
</dbReference>
<evidence type="ECO:0000256" key="4">
    <source>
        <dbReference type="ARBA" id="ARBA00022989"/>
    </source>
</evidence>
<feature type="transmembrane region" description="Helical" evidence="7">
    <location>
        <begin position="9"/>
        <end position="34"/>
    </location>
</feature>
<dbReference type="InterPro" id="IPR025405">
    <property type="entry name" value="DUF4131"/>
</dbReference>
<feature type="compositionally biased region" description="Low complexity" evidence="6">
    <location>
        <begin position="624"/>
        <end position="642"/>
    </location>
</feature>
<dbReference type="Gene3D" id="3.60.15.10">
    <property type="entry name" value="Ribonuclease Z/Hydroxyacylglutathione hydrolase-like"/>
    <property type="match status" value="1"/>
</dbReference>
<dbReference type="PROSITE" id="PS51257">
    <property type="entry name" value="PROKAR_LIPOPROTEIN"/>
    <property type="match status" value="1"/>
</dbReference>
<evidence type="ECO:0000313" key="11">
    <source>
        <dbReference type="EMBL" id="RRN45429.1"/>
    </source>
</evidence>
<dbReference type="PANTHER" id="PTHR30619">
    <property type="entry name" value="DNA INTERNALIZATION/COMPETENCE PROTEIN COMEC/REC2"/>
    <property type="match status" value="1"/>
</dbReference>
<dbReference type="Pfam" id="PF03772">
    <property type="entry name" value="Competence"/>
    <property type="match status" value="2"/>
</dbReference>
<feature type="compositionally biased region" description="Basic and acidic residues" evidence="6">
    <location>
        <begin position="266"/>
        <end position="275"/>
    </location>
</feature>
<dbReference type="RefSeq" id="WP_125094858.1">
    <property type="nucleotide sequence ID" value="NZ_RRUE01000001.1"/>
</dbReference>
<keyword evidence="12" id="KW-1185">Reference proteome</keyword>
<dbReference type="InterPro" id="IPR004477">
    <property type="entry name" value="ComEC_N"/>
</dbReference>
<feature type="domain" description="DUF4131" evidence="10">
    <location>
        <begin position="332"/>
        <end position="376"/>
    </location>
</feature>
<evidence type="ECO:0000256" key="7">
    <source>
        <dbReference type="SAM" id="Phobius"/>
    </source>
</evidence>
<keyword evidence="2" id="KW-1003">Cell membrane</keyword>
<evidence type="ECO:0000313" key="12">
    <source>
        <dbReference type="Proteomes" id="UP000270261"/>
    </source>
</evidence>
<feature type="region of interest" description="Disordered" evidence="6">
    <location>
        <begin position="624"/>
        <end position="682"/>
    </location>
</feature>
<dbReference type="InterPro" id="IPR001279">
    <property type="entry name" value="Metallo-B-lactamas"/>
</dbReference>
<name>A0A3R8MSG3_9BURK</name>
<feature type="transmembrane region" description="Helical" evidence="7">
    <location>
        <begin position="151"/>
        <end position="169"/>
    </location>
</feature>
<dbReference type="OrthoDB" id="9761531at2"/>
<feature type="transmembrane region" description="Helical" evidence="7">
    <location>
        <begin position="478"/>
        <end position="501"/>
    </location>
</feature>
<feature type="transmembrane region" description="Helical" evidence="7">
    <location>
        <begin position="764"/>
        <end position="784"/>
    </location>
</feature>
<evidence type="ECO:0000259" key="10">
    <source>
        <dbReference type="Pfam" id="PF13567"/>
    </source>
</evidence>
<evidence type="ECO:0000256" key="6">
    <source>
        <dbReference type="SAM" id="MobiDB-lite"/>
    </source>
</evidence>
<sequence length="1144" mass="119940">MSLPALRSLLLMLVPRLSWLAVCVLVAACGYQFSGWVLPQAWLVGGMALGLLLMVLAAVMAALRAAMKPVAMKPETAKPETAKPETAKPVVTNPVMVNPSVMSPAMMSPSVMNPATVVSAAMASMALAAAVKPERGASGVRTRAAGMLTHGLHHLGVLLLAAVWVAHSIHDGLQSRLAPSLEDVPLQVLGTVASLPVRQGAGDRVLFAVQRCVSLSGEDGHGVDGQGCGGLRQISLSWSAPRDGGWHADTQARVLNRSHVAQVVKHDGFVRRDHAAGGAQASETEEKAEQEAGGEAEGEAEGEAGGVVKRAADAGRGVEGSPDAGWDDVWPEPGQRWQLVVKLRRPVAAVNPGAFDTELRMLQDGIDASGRVVQRHRLGYSPHLQESERRAVPERTGGTGGGAALRGLADHIMVWVQSLRAQLRQHLETLQANIDPQRGGDAERWALLGIVTGLSLGDQAAMGADAWGLFSRTGVSHLMAISGMHVTLLALVVSGLCLRLHQAVAMRAKGRRLQRLMRVPRPWVVLVPGVLTAFGYALLSGWGVPSQRTCFMLLAAAVLRAGGCSPSALMPVLLAAAAIIALDPWAVAQAGFWLSFCAVLALMWCAQGSGGHAGETVMAGMAGAPGASGHTGSEAGSEAGSGTEPGSGLGADDGAGTDHGFAADDGVHADDGRGADGVSGAGEGAAAYRESSTVSGAGNDAVPSAAARLPGQRIRAWFAGARVQGWLQGLREGARNQWAATVLLTPLTIAFFSTWSLIGPVANVVAIPWVGLVLTPMAIGVMLLAPWWPWLAGWILKLLLVQLGWLMQMLRTLDALPMASIQLPQPGAAVLGCALLGAVLILAPRGLRRVRLGLLCLLPMALAPAQPAPDDALVVTALDIGQGSMVLIEQGERRLLFDTGPSRMGGRSALEGTLLPWLHGRGLQDIDGLVVSHLDARHAGGTRAAMARLRPRWWMMPMNPRLLGLEAASAGFVPCLAGQTVQWGQAVIEVLNPERLAGTANAAKQDRQSCVIRVRSPAGSVLLPGDLPLTAEAALVKAQGGRLAADVLVLPQDGSRKGSGDRLLEAVSPALAILQTRYRNHQQQPHAEVLMRLKRHDIRLLRTDWHGAVQVVLRAGTAPQVIRSRIDGAPYWRIYAGHAEDGAG</sequence>
<feature type="transmembrane region" description="Helical" evidence="7">
    <location>
        <begin position="738"/>
        <end position="758"/>
    </location>
</feature>
<proteinExistence type="predicted"/>
<organism evidence="11 12">
    <name type="scientific">Lautropia dentalis</name>
    <dbReference type="NCBI Taxonomy" id="2490857"/>
    <lineage>
        <taxon>Bacteria</taxon>
        <taxon>Pseudomonadati</taxon>
        <taxon>Pseudomonadota</taxon>
        <taxon>Betaproteobacteria</taxon>
        <taxon>Burkholderiales</taxon>
        <taxon>Burkholderiaceae</taxon>
        <taxon>Lautropia</taxon>
    </lineage>
</organism>
<feature type="compositionally biased region" description="Acidic residues" evidence="6">
    <location>
        <begin position="291"/>
        <end position="302"/>
    </location>
</feature>
<feature type="domain" description="ComEC/Rec2-related protein" evidence="9">
    <location>
        <begin position="454"/>
        <end position="607"/>
    </location>
</feature>
<evidence type="ECO:0000256" key="3">
    <source>
        <dbReference type="ARBA" id="ARBA00022692"/>
    </source>
</evidence>